<feature type="binding site" evidence="9">
    <location>
        <begin position="9"/>
        <end position="10"/>
    </location>
    <ligand>
        <name>ATP</name>
        <dbReference type="ChEBI" id="CHEBI:30616"/>
    </ligand>
</feature>
<gene>
    <name evidence="9" type="primary">coaD</name>
    <name evidence="11" type="ORF">SAMN04488102_101180</name>
</gene>
<feature type="binding site" evidence="9">
    <location>
        <position position="17"/>
    </location>
    <ligand>
        <name>ATP</name>
        <dbReference type="ChEBI" id="CHEBI:30616"/>
    </ligand>
</feature>
<comment type="cofactor">
    <cofactor evidence="9">
        <name>Mg(2+)</name>
        <dbReference type="ChEBI" id="CHEBI:18420"/>
    </cofactor>
</comment>
<dbReference type="NCBIfam" id="TIGR00125">
    <property type="entry name" value="cyt_tran_rel"/>
    <property type="match status" value="1"/>
</dbReference>
<keyword evidence="4 9" id="KW-0547">Nucleotide-binding</keyword>
<dbReference type="Proteomes" id="UP000199612">
    <property type="component" value="Unassembled WGS sequence"/>
</dbReference>
<dbReference type="PANTHER" id="PTHR21342">
    <property type="entry name" value="PHOSPHOPANTETHEINE ADENYLYLTRANSFERASE"/>
    <property type="match status" value="1"/>
</dbReference>
<keyword evidence="2 9" id="KW-0808">Transferase</keyword>
<evidence type="ECO:0000256" key="2">
    <source>
        <dbReference type="ARBA" id="ARBA00022679"/>
    </source>
</evidence>
<dbReference type="InterPro" id="IPR001980">
    <property type="entry name" value="PPAT"/>
</dbReference>
<dbReference type="CDD" id="cd02163">
    <property type="entry name" value="PPAT"/>
    <property type="match status" value="1"/>
</dbReference>
<accession>A0A1I1EI23</accession>
<proteinExistence type="inferred from homology"/>
<feature type="binding site" evidence="9">
    <location>
        <begin position="90"/>
        <end position="92"/>
    </location>
    <ligand>
        <name>ATP</name>
        <dbReference type="ChEBI" id="CHEBI:30616"/>
    </ligand>
</feature>
<feature type="binding site" evidence="9">
    <location>
        <position position="75"/>
    </location>
    <ligand>
        <name>substrate</name>
    </ligand>
</feature>
<comment type="subcellular location">
    <subcellularLocation>
        <location evidence="9">Cytoplasm</location>
    </subcellularLocation>
</comment>
<evidence type="ECO:0000256" key="9">
    <source>
        <dbReference type="HAMAP-Rule" id="MF_00151"/>
    </source>
</evidence>
<dbReference type="EC" id="2.7.7.3" evidence="9"/>
<comment type="similarity">
    <text evidence="9">Belongs to the bacterial CoaD family.</text>
</comment>
<keyword evidence="3 9" id="KW-0548">Nucleotidyltransferase</keyword>
<dbReference type="PRINTS" id="PR01020">
    <property type="entry name" value="LPSBIOSNTHSS"/>
</dbReference>
<evidence type="ECO:0000256" key="3">
    <source>
        <dbReference type="ARBA" id="ARBA00022695"/>
    </source>
</evidence>
<reference evidence="12" key="1">
    <citation type="submission" date="2016-10" db="EMBL/GenBank/DDBJ databases">
        <authorList>
            <person name="Varghese N."/>
            <person name="Submissions S."/>
        </authorList>
    </citation>
    <scope>NUCLEOTIDE SEQUENCE [LARGE SCALE GENOMIC DNA]</scope>
    <source>
        <strain evidence="12">DSM 23664</strain>
    </source>
</reference>
<dbReference type="AlphaFoldDB" id="A0A1I1EI23"/>
<evidence type="ECO:0000256" key="5">
    <source>
        <dbReference type="ARBA" id="ARBA00022840"/>
    </source>
</evidence>
<dbReference type="OrthoDB" id="9806661at2"/>
<comment type="subunit">
    <text evidence="9">Homohexamer.</text>
</comment>
<protein>
    <recommendedName>
        <fullName evidence="9">Phosphopantetheine adenylyltransferase</fullName>
        <ecNumber evidence="9">2.7.7.3</ecNumber>
    </recommendedName>
    <alternativeName>
        <fullName evidence="9">Dephospho-CoA pyrophosphorylase</fullName>
    </alternativeName>
    <alternativeName>
        <fullName evidence="9">Pantetheine-phosphate adenylyltransferase</fullName>
        <shortName evidence="9">PPAT</shortName>
    </alternativeName>
</protein>
<evidence type="ECO:0000256" key="7">
    <source>
        <dbReference type="ARBA" id="ARBA00022993"/>
    </source>
</evidence>
<evidence type="ECO:0000313" key="11">
    <source>
        <dbReference type="EMBL" id="SFB86687.1"/>
    </source>
</evidence>
<evidence type="ECO:0000256" key="8">
    <source>
        <dbReference type="ARBA" id="ARBA00029346"/>
    </source>
</evidence>
<feature type="binding site" evidence="9">
    <location>
        <begin position="125"/>
        <end position="131"/>
    </location>
    <ligand>
        <name>ATP</name>
        <dbReference type="ChEBI" id="CHEBI:30616"/>
    </ligand>
</feature>
<dbReference type="HAMAP" id="MF_00151">
    <property type="entry name" value="PPAT_bact"/>
    <property type="match status" value="1"/>
</dbReference>
<name>A0A1I1EI23_9LACT</name>
<dbReference type="UniPathway" id="UPA00241">
    <property type="reaction ID" value="UER00355"/>
</dbReference>
<dbReference type="Pfam" id="PF01467">
    <property type="entry name" value="CTP_transf_like"/>
    <property type="match status" value="1"/>
</dbReference>
<keyword evidence="6 9" id="KW-0460">Magnesium</keyword>
<comment type="pathway">
    <text evidence="9">Cofactor biosynthesis; coenzyme A biosynthesis; CoA from (R)-pantothenate: step 4/5.</text>
</comment>
<dbReference type="RefSeq" id="WP_091527898.1">
    <property type="nucleotide sequence ID" value="NZ_FOLT01000001.1"/>
</dbReference>
<feature type="binding site" evidence="9">
    <location>
        <position position="100"/>
    </location>
    <ligand>
        <name>ATP</name>
        <dbReference type="ChEBI" id="CHEBI:30616"/>
    </ligand>
</feature>
<sequence length="166" mass="18746">MKRALYVGSFDPLTYGHLNILERAARLVDELIVVVSASTAKNYLFSEEERLSMVRESLQDRKIENCRVIAHDGLTVKLAREKNARLLIRGIRSVKDFEYERDIADLNSLQDQGVETVCLISDPKYQSISSTMVKEIAYYEGDVQHLVPGGVAKQLKKVMAKAGKEE</sequence>
<evidence type="ECO:0000259" key="10">
    <source>
        <dbReference type="Pfam" id="PF01467"/>
    </source>
</evidence>
<dbReference type="EMBL" id="FOLT01000001">
    <property type="protein sequence ID" value="SFB86687.1"/>
    <property type="molecule type" value="Genomic_DNA"/>
</dbReference>
<comment type="catalytic activity">
    <reaction evidence="8 9">
        <text>(R)-4'-phosphopantetheine + ATP + H(+) = 3'-dephospho-CoA + diphosphate</text>
        <dbReference type="Rhea" id="RHEA:19801"/>
        <dbReference type="ChEBI" id="CHEBI:15378"/>
        <dbReference type="ChEBI" id="CHEBI:30616"/>
        <dbReference type="ChEBI" id="CHEBI:33019"/>
        <dbReference type="ChEBI" id="CHEBI:57328"/>
        <dbReference type="ChEBI" id="CHEBI:61723"/>
        <dbReference type="EC" id="2.7.7.3"/>
    </reaction>
</comment>
<feature type="binding site" evidence="9">
    <location>
        <position position="89"/>
    </location>
    <ligand>
        <name>substrate</name>
    </ligand>
</feature>
<keyword evidence="12" id="KW-1185">Reference proteome</keyword>
<feature type="domain" description="Cytidyltransferase-like" evidence="10">
    <location>
        <begin position="5"/>
        <end position="135"/>
    </location>
</feature>
<evidence type="ECO:0000256" key="4">
    <source>
        <dbReference type="ARBA" id="ARBA00022741"/>
    </source>
</evidence>
<comment type="function">
    <text evidence="9">Reversibly transfers an adenylyl group from ATP to 4'-phosphopantetheine, yielding dephospho-CoA (dPCoA) and pyrophosphate.</text>
</comment>
<organism evidence="11 12">
    <name type="scientific">Alkalibacterium subtropicum</name>
    <dbReference type="NCBI Taxonomy" id="753702"/>
    <lineage>
        <taxon>Bacteria</taxon>
        <taxon>Bacillati</taxon>
        <taxon>Bacillota</taxon>
        <taxon>Bacilli</taxon>
        <taxon>Lactobacillales</taxon>
        <taxon>Carnobacteriaceae</taxon>
        <taxon>Alkalibacterium</taxon>
    </lineage>
</organism>
<dbReference type="GO" id="GO:0005737">
    <property type="term" value="C:cytoplasm"/>
    <property type="evidence" value="ECO:0007669"/>
    <property type="project" value="UniProtKB-SubCell"/>
</dbReference>
<dbReference type="SUPFAM" id="SSF52374">
    <property type="entry name" value="Nucleotidylyl transferase"/>
    <property type="match status" value="1"/>
</dbReference>
<dbReference type="InterPro" id="IPR014729">
    <property type="entry name" value="Rossmann-like_a/b/a_fold"/>
</dbReference>
<keyword evidence="1 9" id="KW-0963">Cytoplasm</keyword>
<evidence type="ECO:0000256" key="6">
    <source>
        <dbReference type="ARBA" id="ARBA00022842"/>
    </source>
</evidence>
<evidence type="ECO:0000256" key="1">
    <source>
        <dbReference type="ARBA" id="ARBA00022490"/>
    </source>
</evidence>
<dbReference type="PANTHER" id="PTHR21342:SF1">
    <property type="entry name" value="PHOSPHOPANTETHEINE ADENYLYLTRANSFERASE"/>
    <property type="match status" value="1"/>
</dbReference>
<feature type="binding site" evidence="9">
    <location>
        <position position="9"/>
    </location>
    <ligand>
        <name>substrate</name>
    </ligand>
</feature>
<dbReference type="InterPro" id="IPR004821">
    <property type="entry name" value="Cyt_trans-like"/>
</dbReference>
<dbReference type="GO" id="GO:0005524">
    <property type="term" value="F:ATP binding"/>
    <property type="evidence" value="ECO:0007669"/>
    <property type="project" value="UniProtKB-KW"/>
</dbReference>
<feature type="site" description="Transition state stabilizer" evidence="9">
    <location>
        <position position="17"/>
    </location>
</feature>
<evidence type="ECO:0000313" key="12">
    <source>
        <dbReference type="Proteomes" id="UP000199612"/>
    </source>
</evidence>
<keyword evidence="7 9" id="KW-0173">Coenzyme A biosynthesis</keyword>
<dbReference type="NCBIfam" id="TIGR01510">
    <property type="entry name" value="coaD_prev_kdtB"/>
    <property type="match status" value="1"/>
</dbReference>
<feature type="binding site" evidence="9">
    <location>
        <position position="41"/>
    </location>
    <ligand>
        <name>substrate</name>
    </ligand>
</feature>
<keyword evidence="5 9" id="KW-0067">ATP-binding</keyword>
<dbReference type="GO" id="GO:0015937">
    <property type="term" value="P:coenzyme A biosynthetic process"/>
    <property type="evidence" value="ECO:0007669"/>
    <property type="project" value="UniProtKB-UniRule"/>
</dbReference>
<dbReference type="STRING" id="753702.SAMN04488102_101180"/>
<dbReference type="GO" id="GO:0004595">
    <property type="term" value="F:pantetheine-phosphate adenylyltransferase activity"/>
    <property type="evidence" value="ECO:0007669"/>
    <property type="project" value="UniProtKB-UniRule"/>
</dbReference>
<dbReference type="Gene3D" id="3.40.50.620">
    <property type="entry name" value="HUPs"/>
    <property type="match status" value="1"/>
</dbReference>